<dbReference type="NCBIfam" id="NF003802">
    <property type="entry name" value="PRK05388.1"/>
    <property type="match status" value="1"/>
</dbReference>
<dbReference type="EC" id="2.3.1.1" evidence="6"/>
<dbReference type="GO" id="GO:0004358">
    <property type="term" value="F:L-glutamate N-acetyltransferase activity, acting on acetyl-L-ornithine as donor"/>
    <property type="evidence" value="ECO:0007669"/>
    <property type="project" value="UniProtKB-UniRule"/>
</dbReference>
<dbReference type="PANTHER" id="PTHR23100">
    <property type="entry name" value="ARGININE BIOSYNTHESIS BIFUNCTIONAL PROTEIN ARGJ"/>
    <property type="match status" value="1"/>
</dbReference>
<dbReference type="Gene3D" id="3.10.20.340">
    <property type="entry name" value="ArgJ beta chain, C-terminal domain"/>
    <property type="match status" value="1"/>
</dbReference>
<dbReference type="GO" id="GO:0004042">
    <property type="term" value="F:L-glutamate N-acetyltransferase activity"/>
    <property type="evidence" value="ECO:0007669"/>
    <property type="project" value="UniProtKB-UniRule"/>
</dbReference>
<keyword evidence="6" id="KW-0511">Multifunctional enzyme</keyword>
<dbReference type="STRING" id="1280514.AXFE_25500"/>
<evidence type="ECO:0000256" key="2">
    <source>
        <dbReference type="ARBA" id="ARBA00011475"/>
    </source>
</evidence>
<gene>
    <name evidence="6 7" type="primary">argJ</name>
    <name evidence="7" type="ORF">AXFE_25500</name>
</gene>
<dbReference type="SUPFAM" id="SSF56266">
    <property type="entry name" value="DmpA/ArgJ-like"/>
    <property type="match status" value="1"/>
</dbReference>
<dbReference type="Proteomes" id="UP000032360">
    <property type="component" value="Unassembled WGS sequence"/>
</dbReference>
<comment type="caution">
    <text evidence="6">Lacks conserved residue(s) required for the propagation of feature annotation.</text>
</comment>
<comment type="function">
    <text evidence="6">Catalyzes two activities which are involved in the cyclic version of arginine biosynthesis: the synthesis of N-acetylglutamate from glutamate and acetyl-CoA as the acetyl donor, and of ornithine by transacetylation between N(2)-acetylornithine and glutamate.</text>
</comment>
<feature type="site" description="Cleavage; by autolysis" evidence="6">
    <location>
        <begin position="183"/>
        <end position="184"/>
    </location>
</feature>
<dbReference type="Gene3D" id="3.60.70.12">
    <property type="entry name" value="L-amino peptidase D-ALA esterase/amidase"/>
    <property type="match status" value="1"/>
</dbReference>
<evidence type="ECO:0000313" key="8">
    <source>
        <dbReference type="Proteomes" id="UP000032360"/>
    </source>
</evidence>
<keyword evidence="6" id="KW-0028">Amino-acid biosynthesis</keyword>
<feature type="binding site" evidence="6">
    <location>
        <position position="151"/>
    </location>
    <ligand>
        <name>substrate</name>
    </ligand>
</feature>
<evidence type="ECO:0000313" key="7">
    <source>
        <dbReference type="EMBL" id="KJF16582.1"/>
    </source>
</evidence>
<evidence type="ECO:0000256" key="1">
    <source>
        <dbReference type="ARBA" id="ARBA00006774"/>
    </source>
</evidence>
<comment type="similarity">
    <text evidence="1 6">Belongs to the ArgJ family.</text>
</comment>
<comment type="subcellular location">
    <subcellularLocation>
        <location evidence="6">Cytoplasm</location>
    </subcellularLocation>
</comment>
<dbReference type="AlphaFoldDB" id="A0A0D8HFL3"/>
<dbReference type="PATRIC" id="fig|1280514.3.peg.3347"/>
<feature type="binding site" evidence="6">
    <location>
        <position position="184"/>
    </location>
    <ligand>
        <name>substrate</name>
    </ligand>
</feature>
<feature type="chain" id="PRO_5023220938" description="Arginine biosynthesis bifunctional protein ArgJ beta chain" evidence="6">
    <location>
        <begin position="184"/>
        <end position="390"/>
    </location>
</feature>
<dbReference type="OrthoDB" id="9804242at2"/>
<feature type="binding site" evidence="6">
    <location>
        <position position="264"/>
    </location>
    <ligand>
        <name>substrate</name>
    </ligand>
</feature>
<dbReference type="GO" id="GO:0005737">
    <property type="term" value="C:cytoplasm"/>
    <property type="evidence" value="ECO:0007669"/>
    <property type="project" value="UniProtKB-SubCell"/>
</dbReference>
<feature type="chain" id="PRO_5023220941" description="Arginine biosynthesis bifunctional protein ArgJ alpha chain" evidence="6">
    <location>
        <begin position="1"/>
        <end position="183"/>
    </location>
</feature>
<dbReference type="GO" id="GO:0006592">
    <property type="term" value="P:ornithine biosynthetic process"/>
    <property type="evidence" value="ECO:0007669"/>
    <property type="project" value="TreeGrafter"/>
</dbReference>
<evidence type="ECO:0000256" key="6">
    <source>
        <dbReference type="HAMAP-Rule" id="MF_01106"/>
    </source>
</evidence>
<dbReference type="EC" id="2.3.1.35" evidence="6"/>
<keyword evidence="6" id="KW-0055">Arginine biosynthesis</keyword>
<dbReference type="HAMAP" id="MF_01106">
    <property type="entry name" value="ArgJ"/>
    <property type="match status" value="1"/>
</dbReference>
<evidence type="ECO:0000256" key="4">
    <source>
        <dbReference type="ARBA" id="ARBA00022813"/>
    </source>
</evidence>
<dbReference type="Pfam" id="PF01960">
    <property type="entry name" value="ArgJ"/>
    <property type="match status" value="1"/>
</dbReference>
<dbReference type="CDD" id="cd02152">
    <property type="entry name" value="OAT"/>
    <property type="match status" value="1"/>
</dbReference>
<name>A0A0D8HFL3_9ACTN</name>
<comment type="pathway">
    <text evidence="6">Amino-acid biosynthesis; L-arginine biosynthesis; N(2)-acetyl-L-ornithine from L-glutamate: step 1/4.</text>
</comment>
<dbReference type="PANTHER" id="PTHR23100:SF0">
    <property type="entry name" value="ARGININE BIOSYNTHESIS BIFUNCTIONAL PROTEIN ARGJ, MITOCHONDRIAL"/>
    <property type="match status" value="1"/>
</dbReference>
<comment type="caution">
    <text evidence="7">The sequence shown here is derived from an EMBL/GenBank/DDBJ whole genome shotgun (WGS) entry which is preliminary data.</text>
</comment>
<dbReference type="InterPro" id="IPR002813">
    <property type="entry name" value="Arg_biosynth_ArgJ"/>
</dbReference>
<comment type="catalytic activity">
    <reaction evidence="6">
        <text>N(2)-acetyl-L-ornithine + L-glutamate = N-acetyl-L-glutamate + L-ornithine</text>
        <dbReference type="Rhea" id="RHEA:15349"/>
        <dbReference type="ChEBI" id="CHEBI:29985"/>
        <dbReference type="ChEBI" id="CHEBI:44337"/>
        <dbReference type="ChEBI" id="CHEBI:46911"/>
        <dbReference type="ChEBI" id="CHEBI:57805"/>
        <dbReference type="EC" id="2.3.1.35"/>
    </reaction>
</comment>
<evidence type="ECO:0000256" key="3">
    <source>
        <dbReference type="ARBA" id="ARBA00022679"/>
    </source>
</evidence>
<keyword evidence="5 6" id="KW-0012">Acyltransferase</keyword>
<dbReference type="InterPro" id="IPR042195">
    <property type="entry name" value="ArgJ_beta_C"/>
</dbReference>
<feature type="site" description="Involved in the stabilization of negative charge on the oxyanion by the formation of the oxyanion hole" evidence="6">
    <location>
        <position position="112"/>
    </location>
</feature>
<dbReference type="NCBIfam" id="TIGR00120">
    <property type="entry name" value="ArgJ"/>
    <property type="match status" value="1"/>
</dbReference>
<dbReference type="RefSeq" id="WP_052606254.1">
    <property type="nucleotide sequence ID" value="NZ_JXYS01000079.1"/>
</dbReference>
<keyword evidence="6" id="KW-0963">Cytoplasm</keyword>
<dbReference type="EMBL" id="JXYS01000079">
    <property type="protein sequence ID" value="KJF16582.1"/>
    <property type="molecule type" value="Genomic_DNA"/>
</dbReference>
<feature type="site" description="Involved in the stabilization of negative charge on the oxyanion by the formation of the oxyanion hole" evidence="6">
    <location>
        <position position="113"/>
    </location>
</feature>
<reference evidence="7 8" key="1">
    <citation type="submission" date="2015-01" db="EMBL/GenBank/DDBJ databases">
        <title>Draft genome of the acidophilic iron oxidizer Acidithrix ferrooxidans strain Py-F3.</title>
        <authorList>
            <person name="Poehlein A."/>
            <person name="Eisen S."/>
            <person name="Schloemann M."/>
            <person name="Johnson B.D."/>
            <person name="Daniel R."/>
            <person name="Muehling M."/>
        </authorList>
    </citation>
    <scope>NUCLEOTIDE SEQUENCE [LARGE SCALE GENOMIC DNA]</scope>
    <source>
        <strain evidence="7 8">Py-F3</strain>
    </source>
</reference>
<keyword evidence="8" id="KW-1185">Reference proteome</keyword>
<dbReference type="UniPathway" id="UPA00068">
    <property type="reaction ID" value="UER00106"/>
</dbReference>
<organism evidence="7 8">
    <name type="scientific">Acidithrix ferrooxidans</name>
    <dbReference type="NCBI Taxonomy" id="1280514"/>
    <lineage>
        <taxon>Bacteria</taxon>
        <taxon>Bacillati</taxon>
        <taxon>Actinomycetota</taxon>
        <taxon>Acidimicrobiia</taxon>
        <taxon>Acidimicrobiales</taxon>
        <taxon>Acidimicrobiaceae</taxon>
        <taxon>Acidithrix</taxon>
    </lineage>
</organism>
<protein>
    <recommendedName>
        <fullName evidence="6">Arginine biosynthesis bifunctional protein ArgJ</fullName>
    </recommendedName>
    <domain>
        <recommendedName>
            <fullName evidence="6">Glutamate N-acetyltransferase</fullName>
            <ecNumber evidence="6">2.3.1.35</ecNumber>
        </recommendedName>
        <alternativeName>
            <fullName evidence="6">Ornithine acetyltransferase</fullName>
            <shortName evidence="6">OATase</shortName>
        </alternativeName>
        <alternativeName>
            <fullName evidence="6">Ornithine transacetylase</fullName>
        </alternativeName>
    </domain>
    <domain>
        <recommendedName>
            <fullName evidence="6">Amino-acid acetyltransferase</fullName>
            <ecNumber evidence="6">2.3.1.1</ecNumber>
        </recommendedName>
        <alternativeName>
            <fullName evidence="6">N-acetylglutamate synthase</fullName>
            <shortName evidence="6">AGSase</shortName>
        </alternativeName>
    </domain>
    <component>
        <recommendedName>
            <fullName evidence="6">Arginine biosynthesis bifunctional protein ArgJ alpha chain</fullName>
        </recommendedName>
    </component>
    <component>
        <recommendedName>
            <fullName evidence="6">Arginine biosynthesis bifunctional protein ArgJ beta chain</fullName>
        </recommendedName>
    </component>
</protein>
<evidence type="ECO:0000256" key="5">
    <source>
        <dbReference type="ARBA" id="ARBA00023315"/>
    </source>
</evidence>
<accession>A0A0D8HFL3</accession>
<keyword evidence="4 6" id="KW-0068">Autocatalytic cleavage</keyword>
<dbReference type="GO" id="GO:0006526">
    <property type="term" value="P:L-arginine biosynthetic process"/>
    <property type="evidence" value="ECO:0007669"/>
    <property type="project" value="UniProtKB-UniRule"/>
</dbReference>
<comment type="catalytic activity">
    <reaction evidence="6">
        <text>L-glutamate + acetyl-CoA = N-acetyl-L-glutamate + CoA + H(+)</text>
        <dbReference type="Rhea" id="RHEA:24292"/>
        <dbReference type="ChEBI" id="CHEBI:15378"/>
        <dbReference type="ChEBI" id="CHEBI:29985"/>
        <dbReference type="ChEBI" id="CHEBI:44337"/>
        <dbReference type="ChEBI" id="CHEBI:57287"/>
        <dbReference type="ChEBI" id="CHEBI:57288"/>
        <dbReference type="EC" id="2.3.1.1"/>
    </reaction>
</comment>
<dbReference type="InterPro" id="IPR016117">
    <property type="entry name" value="ArgJ-like_dom_sf"/>
</dbReference>
<keyword evidence="3 6" id="KW-0808">Transferase</keyword>
<proteinExistence type="inferred from homology"/>
<sequence>MSVTFPGGFRASGVSAGIKESNKADMALVVSEDCRPYVSAGTFTTNLSAAAPVKLSKANLALSKGEMVGVLLTSGNANAATGKRGDEAAKRSLERLGELLGVDPTSLMVASTGLIGIQMPVEKLIGGLEGAVDSLGATLQDGTLAAEAMMTTDTFAKTSTYEINGVKFGGIAKGAAMIAPNMATMLAMVTTDAQVNRDDLAEGLFRAVDATFNRITIDGCTSTNDSVFVMASGKSGRSLSAGELYQGLYSICYDLARQIVFDAEGATKLIEVAVTKAASVDDALAVARKIAESSLVKCSFFGEDPYWGRIISEVGTAGVDLDIDRVTIRYGGIMLYSDGEEILVDPSTTAAVMALREIHLEVDLSCGIESASIITADLSPAYIAENMRTS</sequence>
<feature type="active site" description="Nucleophile" evidence="6">
    <location>
        <position position="184"/>
    </location>
</feature>
<feature type="binding site" evidence="6">
    <location>
        <position position="173"/>
    </location>
    <ligand>
        <name>substrate</name>
    </ligand>
</feature>
<comment type="pathway">
    <text evidence="6">Amino-acid biosynthesis; L-arginine biosynthesis; L-ornithine and N-acetyl-L-glutamate from L-glutamate and N(2)-acetyl-L-ornithine (cyclic): step 1/1.</text>
</comment>
<comment type="subunit">
    <text evidence="2 6">Heterotetramer of two alpha and two beta chains.</text>
</comment>
<feature type="binding site" evidence="6">
    <location>
        <position position="386"/>
    </location>
    <ligand>
        <name>substrate</name>
    </ligand>
</feature>